<dbReference type="Pfam" id="PF07728">
    <property type="entry name" value="AAA_5"/>
    <property type="match status" value="1"/>
</dbReference>
<dbReference type="GO" id="GO:0005524">
    <property type="term" value="F:ATP binding"/>
    <property type="evidence" value="ECO:0007669"/>
    <property type="project" value="InterPro"/>
</dbReference>
<organism evidence="2 3">
    <name type="scientific">Streptoalloteichus hindustanus</name>
    <dbReference type="NCBI Taxonomy" id="2017"/>
    <lineage>
        <taxon>Bacteria</taxon>
        <taxon>Bacillati</taxon>
        <taxon>Actinomycetota</taxon>
        <taxon>Actinomycetes</taxon>
        <taxon>Pseudonocardiales</taxon>
        <taxon>Pseudonocardiaceae</taxon>
        <taxon>Streptoalloteichus</taxon>
    </lineage>
</organism>
<keyword evidence="3" id="KW-1185">Reference proteome</keyword>
<evidence type="ECO:0000313" key="3">
    <source>
        <dbReference type="Proteomes" id="UP000184501"/>
    </source>
</evidence>
<dbReference type="PANTHER" id="PTHR37291:SF1">
    <property type="entry name" value="TYPE IV METHYL-DIRECTED RESTRICTION ENZYME ECOKMCRB SUBUNIT"/>
    <property type="match status" value="1"/>
</dbReference>
<evidence type="ECO:0000313" key="2">
    <source>
        <dbReference type="EMBL" id="SHG26128.1"/>
    </source>
</evidence>
<proteinExistence type="predicted"/>
<sequence length="436" mass="48989">MQATDDTGVVLDAAFEIEPDGDGLALVMRSASGRSSRYPNGLNPHYNRALELLLGRLRDRGAVLEDGIVDSSRVQHLPEAERRILEAPVVLAELSDIEQFRRKLSRAQGRIGRTSDGNATKQIRLRLRVPGYGADDADRLAADLSQPSAQPASGVELPAANQELADRLHFDLPWLEKTVALLQHRKQIVLYGPPGTGKTHLARELARHITDPDAIRLVQFHPSYTYEDFFEGIRPQLNGTTATFELVHGPLRRLADDAKADKGRPYVLIIDEINRANLPKVFGELYFLLEYRDEAIDLQYSPGDRFSLPANIFVIGTMNTADRSIALVDSAMRRRFAFVELHPDHPPVRDVLSRWAEAHGKDDGREVLLARLNQLIGAEHEFKIGPAYLMKPDADHGLDLVWRHSILPLLEEHFYESMSRQRVHETFGLDAVRNLP</sequence>
<dbReference type="InterPro" id="IPR027417">
    <property type="entry name" value="P-loop_NTPase"/>
</dbReference>
<dbReference type="CDD" id="cd00009">
    <property type="entry name" value="AAA"/>
    <property type="match status" value="1"/>
</dbReference>
<dbReference type="STRING" id="2017.SAMN05444320_107228"/>
<dbReference type="PANTHER" id="PTHR37291">
    <property type="entry name" value="5-METHYLCYTOSINE-SPECIFIC RESTRICTION ENZYME B"/>
    <property type="match status" value="1"/>
</dbReference>
<evidence type="ECO:0000259" key="1">
    <source>
        <dbReference type="SMART" id="SM00382"/>
    </source>
</evidence>
<dbReference type="InterPro" id="IPR003593">
    <property type="entry name" value="AAA+_ATPase"/>
</dbReference>
<dbReference type="GO" id="GO:0016887">
    <property type="term" value="F:ATP hydrolysis activity"/>
    <property type="evidence" value="ECO:0007669"/>
    <property type="project" value="InterPro"/>
</dbReference>
<dbReference type="InterPro" id="IPR011704">
    <property type="entry name" value="ATPase_dyneun-rel_AAA"/>
</dbReference>
<dbReference type="Gene3D" id="3.40.50.300">
    <property type="entry name" value="P-loop containing nucleotide triphosphate hydrolases"/>
    <property type="match status" value="1"/>
</dbReference>
<name>A0A1M5ICL8_STRHI</name>
<dbReference type="SUPFAM" id="SSF52540">
    <property type="entry name" value="P-loop containing nucleoside triphosphate hydrolases"/>
    <property type="match status" value="1"/>
</dbReference>
<dbReference type="SMART" id="SM00382">
    <property type="entry name" value="AAA"/>
    <property type="match status" value="1"/>
</dbReference>
<dbReference type="AlphaFoldDB" id="A0A1M5ICL8"/>
<gene>
    <name evidence="2" type="ORF">SAMN05444320_107228</name>
</gene>
<dbReference type="RefSeq" id="WP_200797641.1">
    <property type="nucleotide sequence ID" value="NZ_FQVN01000007.1"/>
</dbReference>
<dbReference type="Proteomes" id="UP000184501">
    <property type="component" value="Unassembled WGS sequence"/>
</dbReference>
<dbReference type="EMBL" id="FQVN01000007">
    <property type="protein sequence ID" value="SHG26128.1"/>
    <property type="molecule type" value="Genomic_DNA"/>
</dbReference>
<accession>A0A1M5ICL8</accession>
<dbReference type="InterPro" id="IPR052934">
    <property type="entry name" value="Methyl-DNA_Rec/Restrict_Enz"/>
</dbReference>
<reference evidence="2 3" key="1">
    <citation type="submission" date="2016-11" db="EMBL/GenBank/DDBJ databases">
        <authorList>
            <person name="Jaros S."/>
            <person name="Januszkiewicz K."/>
            <person name="Wedrychowicz H."/>
        </authorList>
    </citation>
    <scope>NUCLEOTIDE SEQUENCE [LARGE SCALE GENOMIC DNA]</scope>
    <source>
        <strain evidence="2 3">DSM 44523</strain>
    </source>
</reference>
<feature type="domain" description="AAA+ ATPase" evidence="1">
    <location>
        <begin position="184"/>
        <end position="346"/>
    </location>
</feature>
<protein>
    <submittedName>
        <fullName evidence="2">5-methylcytosine-specific restriction enzyme B</fullName>
    </submittedName>
</protein>